<proteinExistence type="predicted"/>
<dbReference type="PANTHER" id="PTHR15555">
    <property type="entry name" value="ZINC FINGER HIT DOMAIN CONTAINING PROTEIN 2 PROTEIN FON -RELATED"/>
    <property type="match status" value="1"/>
</dbReference>
<feature type="non-terminal residue" evidence="3">
    <location>
        <position position="1"/>
    </location>
</feature>
<keyword evidence="1" id="KW-0479">Metal-binding</keyword>
<dbReference type="AlphaFoldDB" id="A0A1B6FAB2"/>
<evidence type="ECO:0000259" key="2">
    <source>
        <dbReference type="PROSITE" id="PS51083"/>
    </source>
</evidence>
<sequence>KCGICKEIESRYICPKCNLQYCSHICYSDPTHSECYELFFRNILLSSVNFSSKLNIPSTAQLFKEVPPIFAKMDIESSSDSAIDSDDDLDIVERMKNINLDDSNAVWMKLTDSEKQGFENLVKTGEIQNMIPDFEPWWITFLARNAVVEINNDLPNVLPRAWTKELPYRAVAKNVHKRCIRMNILNISASYFFAARYFNGEFYHEIIAEFVQVLIDLSLNLSDNYIFDTVDEATQSVFQQAHNSDYVTFSDENKKFLLSDLKSVFQNSRDRVRIVSGLLSDVCWILDTAIRTLFGKPKPGEIPGEQPPIIDVFNQRFLDHNQKLKFTFTKNSLFNILKKIEFDLAFIHTYEI</sequence>
<accession>A0A1B6FAB2</accession>
<evidence type="ECO:0000313" key="3">
    <source>
        <dbReference type="EMBL" id="JAS47095.1"/>
    </source>
</evidence>
<protein>
    <recommendedName>
        <fullName evidence="2">HIT-type domain-containing protein</fullName>
    </recommendedName>
</protein>
<reference evidence="3" key="1">
    <citation type="submission" date="2015-11" db="EMBL/GenBank/DDBJ databases">
        <title>De novo transcriptome assembly of four potential Pierce s Disease insect vectors from Arizona vineyards.</title>
        <authorList>
            <person name="Tassone E.E."/>
        </authorList>
    </citation>
    <scope>NUCLEOTIDE SEQUENCE</scope>
</reference>
<dbReference type="InterPro" id="IPR039646">
    <property type="entry name" value="ZNHIT2"/>
</dbReference>
<keyword evidence="1" id="KW-0862">Zinc</keyword>
<organism evidence="3">
    <name type="scientific">Cuerna arida</name>
    <dbReference type="NCBI Taxonomy" id="1464854"/>
    <lineage>
        <taxon>Eukaryota</taxon>
        <taxon>Metazoa</taxon>
        <taxon>Ecdysozoa</taxon>
        <taxon>Arthropoda</taxon>
        <taxon>Hexapoda</taxon>
        <taxon>Insecta</taxon>
        <taxon>Pterygota</taxon>
        <taxon>Neoptera</taxon>
        <taxon>Paraneoptera</taxon>
        <taxon>Hemiptera</taxon>
        <taxon>Auchenorrhyncha</taxon>
        <taxon>Membracoidea</taxon>
        <taxon>Cicadellidae</taxon>
        <taxon>Cicadellinae</taxon>
        <taxon>Proconiini</taxon>
        <taxon>Cuerna</taxon>
    </lineage>
</organism>
<gene>
    <name evidence="3" type="ORF">g.9552</name>
</gene>
<dbReference type="Pfam" id="PF04438">
    <property type="entry name" value="zf-HIT"/>
    <property type="match status" value="1"/>
</dbReference>
<name>A0A1B6FAB2_9HEMI</name>
<dbReference type="CDD" id="cd23024">
    <property type="entry name" value="zf-HIT_ZNHIT2-3"/>
    <property type="match status" value="1"/>
</dbReference>
<evidence type="ECO:0000256" key="1">
    <source>
        <dbReference type="PROSITE-ProRule" id="PRU00453"/>
    </source>
</evidence>
<dbReference type="PROSITE" id="PS51083">
    <property type="entry name" value="ZF_HIT"/>
    <property type="match status" value="1"/>
</dbReference>
<dbReference type="SUPFAM" id="SSF144232">
    <property type="entry name" value="HIT/MYND zinc finger-like"/>
    <property type="match status" value="1"/>
</dbReference>
<keyword evidence="1" id="KW-0863">Zinc-finger</keyword>
<feature type="domain" description="HIT-type" evidence="2">
    <location>
        <begin position="2"/>
        <end position="35"/>
    </location>
</feature>
<dbReference type="PANTHER" id="PTHR15555:SF0">
    <property type="entry name" value="ZINC FINGER HIT DOMAIN-CONTAINING PROTEIN 2"/>
    <property type="match status" value="1"/>
</dbReference>
<dbReference type="InterPro" id="IPR007529">
    <property type="entry name" value="Znf_HIT"/>
</dbReference>
<dbReference type="EMBL" id="GECZ01022674">
    <property type="protein sequence ID" value="JAS47095.1"/>
    <property type="molecule type" value="Transcribed_RNA"/>
</dbReference>
<dbReference type="Gene3D" id="3.30.60.190">
    <property type="match status" value="1"/>
</dbReference>
<dbReference type="GO" id="GO:0008270">
    <property type="term" value="F:zinc ion binding"/>
    <property type="evidence" value="ECO:0007669"/>
    <property type="project" value="UniProtKB-UniRule"/>
</dbReference>